<dbReference type="PANTHER" id="PTHR33452:SF1">
    <property type="entry name" value="INNER MEMBRANE PROTEIN YPHA-RELATED"/>
    <property type="match status" value="1"/>
</dbReference>
<dbReference type="InterPro" id="IPR051907">
    <property type="entry name" value="DoxX-like_oxidoreductase"/>
</dbReference>
<protein>
    <recommendedName>
        <fullName evidence="10">DoxX family protein</fullName>
    </recommendedName>
</protein>
<proteinExistence type="inferred from homology"/>
<comment type="subcellular location">
    <subcellularLocation>
        <location evidence="1">Cell membrane</location>
        <topology evidence="1">Multi-pass membrane protein</topology>
    </subcellularLocation>
</comment>
<dbReference type="Proteomes" id="UP000232145">
    <property type="component" value="Unassembled WGS sequence"/>
</dbReference>
<evidence type="ECO:0008006" key="10">
    <source>
        <dbReference type="Google" id="ProtNLM"/>
    </source>
</evidence>
<comment type="similarity">
    <text evidence="2">Belongs to the DoxX family.</text>
</comment>
<accession>A0A2N0ALF1</accession>
<reference evidence="8 9" key="1">
    <citation type="submission" date="2017-07" db="EMBL/GenBank/DDBJ databases">
        <title>Leptospira spp. isolated from tropical soils.</title>
        <authorList>
            <person name="Thibeaux R."/>
            <person name="Iraola G."/>
            <person name="Ferres I."/>
            <person name="Bierque E."/>
            <person name="Girault D."/>
            <person name="Soupe-Gilbert M.-E."/>
            <person name="Picardeau M."/>
            <person name="Goarant C."/>
        </authorList>
    </citation>
    <scope>NUCLEOTIDE SEQUENCE [LARGE SCALE GENOMIC DNA]</scope>
    <source>
        <strain evidence="8 9">FH2-B-A1</strain>
    </source>
</reference>
<evidence type="ECO:0000256" key="3">
    <source>
        <dbReference type="ARBA" id="ARBA00022475"/>
    </source>
</evidence>
<organism evidence="8 9">
    <name type="scientific">Leptospira harrisiae</name>
    <dbReference type="NCBI Taxonomy" id="2023189"/>
    <lineage>
        <taxon>Bacteria</taxon>
        <taxon>Pseudomonadati</taxon>
        <taxon>Spirochaetota</taxon>
        <taxon>Spirochaetia</taxon>
        <taxon>Leptospirales</taxon>
        <taxon>Leptospiraceae</taxon>
        <taxon>Leptospira</taxon>
    </lineage>
</organism>
<dbReference type="InterPro" id="IPR032808">
    <property type="entry name" value="DoxX"/>
</dbReference>
<feature type="transmembrane region" description="Helical" evidence="7">
    <location>
        <begin position="81"/>
        <end position="99"/>
    </location>
</feature>
<evidence type="ECO:0000313" key="8">
    <source>
        <dbReference type="EMBL" id="PJZ85093.1"/>
    </source>
</evidence>
<dbReference type="GO" id="GO:0005886">
    <property type="term" value="C:plasma membrane"/>
    <property type="evidence" value="ECO:0007669"/>
    <property type="project" value="UniProtKB-SubCell"/>
</dbReference>
<dbReference type="OrthoDB" id="346004at2"/>
<evidence type="ECO:0000256" key="6">
    <source>
        <dbReference type="ARBA" id="ARBA00023136"/>
    </source>
</evidence>
<keyword evidence="4 7" id="KW-0812">Transmembrane</keyword>
<dbReference type="RefSeq" id="WP_100741979.1">
    <property type="nucleotide sequence ID" value="NZ_NPDW01000001.1"/>
</dbReference>
<keyword evidence="9" id="KW-1185">Reference proteome</keyword>
<keyword evidence="5 7" id="KW-1133">Transmembrane helix</keyword>
<comment type="caution">
    <text evidence="8">The sequence shown here is derived from an EMBL/GenBank/DDBJ whole genome shotgun (WGS) entry which is preliminary data.</text>
</comment>
<keyword evidence="3" id="KW-1003">Cell membrane</keyword>
<evidence type="ECO:0000256" key="1">
    <source>
        <dbReference type="ARBA" id="ARBA00004651"/>
    </source>
</evidence>
<evidence type="ECO:0000313" key="9">
    <source>
        <dbReference type="Proteomes" id="UP000232145"/>
    </source>
</evidence>
<feature type="transmembrane region" description="Helical" evidence="7">
    <location>
        <begin position="12"/>
        <end position="34"/>
    </location>
</feature>
<dbReference type="PANTHER" id="PTHR33452">
    <property type="entry name" value="OXIDOREDUCTASE CATD-RELATED"/>
    <property type="match status" value="1"/>
</dbReference>
<feature type="transmembrane region" description="Helical" evidence="7">
    <location>
        <begin position="114"/>
        <end position="135"/>
    </location>
</feature>
<evidence type="ECO:0000256" key="7">
    <source>
        <dbReference type="SAM" id="Phobius"/>
    </source>
</evidence>
<evidence type="ECO:0000256" key="4">
    <source>
        <dbReference type="ARBA" id="ARBA00022692"/>
    </source>
</evidence>
<name>A0A2N0ALF1_9LEPT</name>
<dbReference type="Pfam" id="PF07681">
    <property type="entry name" value="DoxX"/>
    <property type="match status" value="1"/>
</dbReference>
<sequence length="145" mass="15424">MFYKLLATNKDITLTILRVVLGIAIFPHGAQKVLGAFGGYGFEGTMGFFSSLGIPYFFGLLAIIAEFFGAIGLILGLFTRVAAFGIAVTMVVAAVLVHLPNGFFVNNNGYGYEYHILAVGIALPLIIKGAGSFSLDDIFAHKIEG</sequence>
<dbReference type="EMBL" id="NPDX01000001">
    <property type="protein sequence ID" value="PJZ85093.1"/>
    <property type="molecule type" value="Genomic_DNA"/>
</dbReference>
<feature type="transmembrane region" description="Helical" evidence="7">
    <location>
        <begin position="54"/>
        <end position="74"/>
    </location>
</feature>
<gene>
    <name evidence="8" type="ORF">CH364_02150</name>
</gene>
<evidence type="ECO:0000256" key="5">
    <source>
        <dbReference type="ARBA" id="ARBA00022989"/>
    </source>
</evidence>
<evidence type="ECO:0000256" key="2">
    <source>
        <dbReference type="ARBA" id="ARBA00006679"/>
    </source>
</evidence>
<keyword evidence="6 7" id="KW-0472">Membrane</keyword>
<dbReference type="AlphaFoldDB" id="A0A2N0ALF1"/>